<evidence type="ECO:0000313" key="2">
    <source>
        <dbReference type="EMBL" id="SLN24220.1"/>
    </source>
</evidence>
<evidence type="ECO:0008006" key="4">
    <source>
        <dbReference type="Google" id="ProtNLM"/>
    </source>
</evidence>
<dbReference type="AlphaFoldDB" id="A0A1X6YKP0"/>
<proteinExistence type="predicted"/>
<accession>A0A1X6YKP0</accession>
<keyword evidence="1" id="KW-1133">Transmembrane helix</keyword>
<sequence>MQSFLSYVVTEALAGRTEEIRAKTIAMDVYGYEVDDLTKREGVVRVDAGRVRRKLQAYYENDGSADEVVISLPVGRYAPEFRSGGDIGRNPKQNRKLWVAIAVAGAFVLGGIGIVTTQVLWNSASHVPGREQTTIYDVSPTRVEAMNLCSTGRDLIFPIVDLSRLQPGLLVFETAIQRDPLYFCGFAGAAQVETMLAILQFQLPVADKLFKAADGNSAHALELAPDAPWALSARAWYEYGVGNFSRATSLSARATDLAPDDPHVAEFDALISLYTSDFQRILSHAERYQNLRGDGGGLVLGNALGAAQFHTGDYVSAIETFENAIAEGGAFGPISTAYLMAARWNNDQPAEARRLARMFAKTWPDFPLEAVKRRVFVDPQPVLDLTKAMRAAGWKGKSPQITE</sequence>
<keyword evidence="1" id="KW-0812">Transmembrane</keyword>
<organism evidence="2 3">
    <name type="scientific">Ruegeria meonggei</name>
    <dbReference type="NCBI Taxonomy" id="1446476"/>
    <lineage>
        <taxon>Bacteria</taxon>
        <taxon>Pseudomonadati</taxon>
        <taxon>Pseudomonadota</taxon>
        <taxon>Alphaproteobacteria</taxon>
        <taxon>Rhodobacterales</taxon>
        <taxon>Roseobacteraceae</taxon>
        <taxon>Ruegeria</taxon>
    </lineage>
</organism>
<evidence type="ECO:0000256" key="1">
    <source>
        <dbReference type="SAM" id="Phobius"/>
    </source>
</evidence>
<dbReference type="EMBL" id="FWFP01000002">
    <property type="protein sequence ID" value="SLN24220.1"/>
    <property type="molecule type" value="Genomic_DNA"/>
</dbReference>
<dbReference type="InterPro" id="IPR011990">
    <property type="entry name" value="TPR-like_helical_dom_sf"/>
</dbReference>
<dbReference type="Proteomes" id="UP000193778">
    <property type="component" value="Unassembled WGS sequence"/>
</dbReference>
<dbReference type="SUPFAM" id="SSF48452">
    <property type="entry name" value="TPR-like"/>
    <property type="match status" value="1"/>
</dbReference>
<reference evidence="3" key="1">
    <citation type="submission" date="2017-03" db="EMBL/GenBank/DDBJ databases">
        <authorList>
            <person name="Rodrigo-Torres L."/>
            <person name="Arahal R.D."/>
            <person name="Lucena T."/>
        </authorList>
    </citation>
    <scope>NUCLEOTIDE SEQUENCE [LARGE SCALE GENOMIC DNA]</scope>
    <source>
        <strain evidence="3">CECT 8411</strain>
    </source>
</reference>
<dbReference type="RefSeq" id="WP_234995130.1">
    <property type="nucleotide sequence ID" value="NZ_FWFP01000002.1"/>
</dbReference>
<keyword evidence="1" id="KW-0472">Membrane</keyword>
<name>A0A1X6YKP0_9RHOB</name>
<feature type="transmembrane region" description="Helical" evidence="1">
    <location>
        <begin position="97"/>
        <end position="121"/>
    </location>
</feature>
<evidence type="ECO:0000313" key="3">
    <source>
        <dbReference type="Proteomes" id="UP000193778"/>
    </source>
</evidence>
<keyword evidence="3" id="KW-1185">Reference proteome</keyword>
<protein>
    <recommendedName>
        <fullName evidence="4">Tetratricopeptide repeat protein</fullName>
    </recommendedName>
</protein>
<dbReference type="Gene3D" id="1.25.40.10">
    <property type="entry name" value="Tetratricopeptide repeat domain"/>
    <property type="match status" value="1"/>
</dbReference>
<gene>
    <name evidence="2" type="ORF">RUM8411_00947</name>
</gene>